<dbReference type="GO" id="GO:0005975">
    <property type="term" value="P:carbohydrate metabolic process"/>
    <property type="evidence" value="ECO:0007669"/>
    <property type="project" value="InterPro"/>
</dbReference>
<feature type="domain" description="Trehalase-like N-terminal" evidence="4">
    <location>
        <begin position="146"/>
        <end position="354"/>
    </location>
</feature>
<evidence type="ECO:0000313" key="6">
    <source>
        <dbReference type="Proteomes" id="UP000241769"/>
    </source>
</evidence>
<dbReference type="Gene3D" id="1.50.10.10">
    <property type="match status" value="1"/>
</dbReference>
<dbReference type="PANTHER" id="PTHR31616">
    <property type="entry name" value="TREHALASE"/>
    <property type="match status" value="1"/>
</dbReference>
<feature type="coiled-coil region" evidence="1">
    <location>
        <begin position="71"/>
        <end position="98"/>
    </location>
</feature>
<dbReference type="OrthoDB" id="406733at2759"/>
<dbReference type="Pfam" id="PF00723">
    <property type="entry name" value="Glyco_hydro_15"/>
    <property type="match status" value="1"/>
</dbReference>
<dbReference type="EMBL" id="MDYQ01000125">
    <property type="protein sequence ID" value="PRP81420.1"/>
    <property type="molecule type" value="Genomic_DNA"/>
</dbReference>
<proteinExistence type="predicted"/>
<gene>
    <name evidence="5" type="ORF">PROFUN_10950</name>
</gene>
<dbReference type="InterPro" id="IPR012341">
    <property type="entry name" value="6hp_glycosidase-like_sf"/>
</dbReference>
<dbReference type="GO" id="GO:0004553">
    <property type="term" value="F:hydrolase activity, hydrolyzing O-glycosyl compounds"/>
    <property type="evidence" value="ECO:0007669"/>
    <property type="project" value="TreeGrafter"/>
</dbReference>
<sequence length="798" mass="90712">MSISQGQSKISSCGTTASDKPPFKEPTYITAEPGKHGLSNTLGDLCSTGIPRPLKGEDGYDITDLATAQHMGKNYDQLAELAQEKDEEEEKENQDRLKKAMGQITEKMTDVLKYTLGYSNGDNLNLDELEASDTGPLTEEDTEYPLIQELGIIGNLKTCAIIDTHGEIVQFCYPAFDSPTIFGKILDKDKGGSWAVRPICKTPEGYRPFRDTRAKQFYYHHTNHLITRLRCQEGLAQTTDYMPVGVDPHNGHDWLMREVEVINGEVSLEVVVRPAFNYARSEHSVEMLGHGVLFHCPDLKLSMALTANRKYRWALSGDGKAAYCRFRLFAGQKVSFVLREVKKEKNEKEEKEKREDTVNKIASVGKRNVKDLVKEGSNSEDLEDGAIDIDYTGHICKLTVDYWRNWISMCKYTGRYMEAVHRSALTLKLLTYEPTGAVVAAATTSLPEQMGDTLNYDYRYAWIRDSSFVLYAFIILGFRSEARAFLRWVEKRCDDATEGGKYRGLQIMYGIRGEKELEEIELTHLDGYRGSKPVRIGNAAYKQFQLDIFGELMETITLADFHAEPISYDFWCKIRIIIDWLTEHWTKVDGGVWEFRDKQKHYTYSKVMAWVAMDRAITLAEARNFPADLIQWKKVKGEIFVEVMDRGWNNELQCFTQCYDCTTLDASVLMIPLVNMLSPNDPRMLSTLERISRSVTRGGLTRGPMVYRFSGSYPDEGAFFMCSLWLMNCAVRAGAYDHEMLEKGRHMFERLLGWGNHCGLYSEEVEINGDFLGNFPQAFTNLALIAGAITLDMTLNKG</sequence>
<organism evidence="5 6">
    <name type="scientific">Planoprotostelium fungivorum</name>
    <dbReference type="NCBI Taxonomy" id="1890364"/>
    <lineage>
        <taxon>Eukaryota</taxon>
        <taxon>Amoebozoa</taxon>
        <taxon>Evosea</taxon>
        <taxon>Variosea</taxon>
        <taxon>Cavosteliida</taxon>
        <taxon>Cavosteliaceae</taxon>
        <taxon>Planoprotostelium</taxon>
    </lineage>
</organism>
<dbReference type="InterPro" id="IPR011613">
    <property type="entry name" value="GH15-like"/>
</dbReference>
<feature type="region of interest" description="Disordered" evidence="2">
    <location>
        <begin position="1"/>
        <end position="40"/>
    </location>
</feature>
<evidence type="ECO:0000256" key="2">
    <source>
        <dbReference type="SAM" id="MobiDB-lite"/>
    </source>
</evidence>
<evidence type="ECO:0000256" key="1">
    <source>
        <dbReference type="SAM" id="Coils"/>
    </source>
</evidence>
<dbReference type="PANTHER" id="PTHR31616:SF0">
    <property type="entry name" value="GLUCAN 1,4-ALPHA-GLUCOSIDASE"/>
    <property type="match status" value="1"/>
</dbReference>
<evidence type="ECO:0000313" key="5">
    <source>
        <dbReference type="EMBL" id="PRP81420.1"/>
    </source>
</evidence>
<evidence type="ECO:0000259" key="3">
    <source>
        <dbReference type="Pfam" id="PF00723"/>
    </source>
</evidence>
<feature type="coiled-coil region" evidence="1">
    <location>
        <begin position="334"/>
        <end position="361"/>
    </location>
</feature>
<comment type="caution">
    <text evidence="5">The sequence shown here is derived from an EMBL/GenBank/DDBJ whole genome shotgun (WGS) entry which is preliminary data.</text>
</comment>
<dbReference type="AlphaFoldDB" id="A0A2P6NBU6"/>
<name>A0A2P6NBU6_9EUKA</name>
<feature type="domain" description="GH15-like" evidence="3">
    <location>
        <begin position="414"/>
        <end position="785"/>
    </location>
</feature>
<dbReference type="SUPFAM" id="SSF48208">
    <property type="entry name" value="Six-hairpin glycosidases"/>
    <property type="match status" value="1"/>
</dbReference>
<dbReference type="InterPro" id="IPR045582">
    <property type="entry name" value="Trehalase-like_N"/>
</dbReference>
<dbReference type="InParanoid" id="A0A2P6NBU6"/>
<feature type="compositionally biased region" description="Polar residues" evidence="2">
    <location>
        <begin position="1"/>
        <end position="18"/>
    </location>
</feature>
<reference evidence="5 6" key="1">
    <citation type="journal article" date="2018" name="Genome Biol. Evol.">
        <title>Multiple Roots of Fruiting Body Formation in Amoebozoa.</title>
        <authorList>
            <person name="Hillmann F."/>
            <person name="Forbes G."/>
            <person name="Novohradska S."/>
            <person name="Ferling I."/>
            <person name="Riege K."/>
            <person name="Groth M."/>
            <person name="Westermann M."/>
            <person name="Marz M."/>
            <person name="Spaller T."/>
            <person name="Winckler T."/>
            <person name="Schaap P."/>
            <person name="Glockner G."/>
        </authorList>
    </citation>
    <scope>NUCLEOTIDE SEQUENCE [LARGE SCALE GENOMIC DNA]</scope>
    <source>
        <strain evidence="5 6">Jena</strain>
    </source>
</reference>
<dbReference type="InterPro" id="IPR008928">
    <property type="entry name" value="6-hairpin_glycosidase_sf"/>
</dbReference>
<protein>
    <submittedName>
        <fullName evidence="5">Uncharacterized protein</fullName>
    </submittedName>
</protein>
<evidence type="ECO:0000259" key="4">
    <source>
        <dbReference type="Pfam" id="PF19291"/>
    </source>
</evidence>
<dbReference type="Pfam" id="PF19291">
    <property type="entry name" value="TREH_N"/>
    <property type="match status" value="1"/>
</dbReference>
<keyword evidence="1" id="KW-0175">Coiled coil</keyword>
<keyword evidence="6" id="KW-1185">Reference proteome</keyword>
<dbReference type="Proteomes" id="UP000241769">
    <property type="component" value="Unassembled WGS sequence"/>
</dbReference>
<accession>A0A2P6NBU6</accession>